<accession>D7G2N8</accession>
<dbReference type="AlphaFoldDB" id="D7G2N8"/>
<evidence type="ECO:0000256" key="2">
    <source>
        <dbReference type="SAM" id="Phobius"/>
    </source>
</evidence>
<name>D7G2N8_ECTSI</name>
<reference evidence="3 4" key="1">
    <citation type="journal article" date="2010" name="Nature">
        <title>The Ectocarpus genome and the independent evolution of multicellularity in brown algae.</title>
        <authorList>
            <person name="Cock J.M."/>
            <person name="Sterck L."/>
            <person name="Rouze P."/>
            <person name="Scornet D."/>
            <person name="Allen A.E."/>
            <person name="Amoutzias G."/>
            <person name="Anthouard V."/>
            <person name="Artiguenave F."/>
            <person name="Aury J.M."/>
            <person name="Badger J.H."/>
            <person name="Beszteri B."/>
            <person name="Billiau K."/>
            <person name="Bonnet E."/>
            <person name="Bothwell J.H."/>
            <person name="Bowler C."/>
            <person name="Boyen C."/>
            <person name="Brownlee C."/>
            <person name="Carrano C.J."/>
            <person name="Charrier B."/>
            <person name="Cho G.Y."/>
            <person name="Coelho S.M."/>
            <person name="Collen J."/>
            <person name="Corre E."/>
            <person name="Da Silva C."/>
            <person name="Delage L."/>
            <person name="Delaroque N."/>
            <person name="Dittami S.M."/>
            <person name="Doulbeau S."/>
            <person name="Elias M."/>
            <person name="Farnham G."/>
            <person name="Gachon C.M."/>
            <person name="Gschloessl B."/>
            <person name="Heesch S."/>
            <person name="Jabbari K."/>
            <person name="Jubin C."/>
            <person name="Kawai H."/>
            <person name="Kimura K."/>
            <person name="Kloareg B."/>
            <person name="Kupper F.C."/>
            <person name="Lang D."/>
            <person name="Le Bail A."/>
            <person name="Leblanc C."/>
            <person name="Lerouge P."/>
            <person name="Lohr M."/>
            <person name="Lopez P.J."/>
            <person name="Martens C."/>
            <person name="Maumus F."/>
            <person name="Michel G."/>
            <person name="Miranda-Saavedra D."/>
            <person name="Morales J."/>
            <person name="Moreau H."/>
            <person name="Motomura T."/>
            <person name="Nagasato C."/>
            <person name="Napoli C.A."/>
            <person name="Nelson D.R."/>
            <person name="Nyvall-Collen P."/>
            <person name="Peters A.F."/>
            <person name="Pommier C."/>
            <person name="Potin P."/>
            <person name="Poulain J."/>
            <person name="Quesneville H."/>
            <person name="Read B."/>
            <person name="Rensing S.A."/>
            <person name="Ritter A."/>
            <person name="Rousvoal S."/>
            <person name="Samanta M."/>
            <person name="Samson G."/>
            <person name="Schroeder D.C."/>
            <person name="Segurens B."/>
            <person name="Strittmatter M."/>
            <person name="Tonon T."/>
            <person name="Tregear J.W."/>
            <person name="Valentin K."/>
            <person name="von Dassow P."/>
            <person name="Yamagishi T."/>
            <person name="Van de Peer Y."/>
            <person name="Wincker P."/>
        </authorList>
    </citation>
    <scope>NUCLEOTIDE SEQUENCE [LARGE SCALE GENOMIC DNA]</scope>
    <source>
        <strain evidence="4">Ec32 / CCAP1310/4</strain>
    </source>
</reference>
<dbReference type="EMBL" id="FN648685">
    <property type="protein sequence ID" value="CBJ26863.1"/>
    <property type="molecule type" value="Genomic_DNA"/>
</dbReference>
<dbReference type="EMBL" id="FN649748">
    <property type="protein sequence ID" value="CBJ26863.1"/>
    <property type="molecule type" value="Genomic_DNA"/>
</dbReference>
<proteinExistence type="predicted"/>
<keyword evidence="2" id="KW-1133">Transmembrane helix</keyword>
<dbReference type="OrthoDB" id="10475046at2759"/>
<sequence length="347" mass="39009">MLSRKQQWVRVRAPGITRRRPTRRQQDAKDDDDDSTAAAAAAAPPVMGVGGIGEDYDERGPRSVSFDKAEARVMFVPTRSELKARDDLCHQQSHHQQHDHLHGLGGRVDCDGGDGGGCNEGIWWTRKDCARFRRSFRRQLCAENLQAELKSFLCPTELVFRVGRGDELLEDEMMMRKKQEEEDDARRRGENGVVVGGAASAGGNDCGGGSGGSRSLMVSESTERASGAERAPGLSAVVARQNRKQMTTRSVTKRSKAPWSGASTSRSRETALVAYIRLEVFNRPQQRRQRRWRQSCWQVFLGIMCLFVFSGCCWQFFLFFPRGDVTTVGDVIGWPRIWRPHEISFQK</sequence>
<protein>
    <submittedName>
        <fullName evidence="3">Uncharacterized protein</fullName>
    </submittedName>
</protein>
<feature type="region of interest" description="Disordered" evidence="1">
    <location>
        <begin position="1"/>
        <end position="63"/>
    </location>
</feature>
<evidence type="ECO:0000313" key="3">
    <source>
        <dbReference type="EMBL" id="CBJ26863.1"/>
    </source>
</evidence>
<dbReference type="InParanoid" id="D7G2N8"/>
<evidence type="ECO:0000313" key="4">
    <source>
        <dbReference type="Proteomes" id="UP000002630"/>
    </source>
</evidence>
<dbReference type="Proteomes" id="UP000002630">
    <property type="component" value="Linkage Group LG23"/>
</dbReference>
<organism evidence="3 4">
    <name type="scientific">Ectocarpus siliculosus</name>
    <name type="common">Brown alga</name>
    <name type="synonym">Conferva siliculosa</name>
    <dbReference type="NCBI Taxonomy" id="2880"/>
    <lineage>
        <taxon>Eukaryota</taxon>
        <taxon>Sar</taxon>
        <taxon>Stramenopiles</taxon>
        <taxon>Ochrophyta</taxon>
        <taxon>PX clade</taxon>
        <taxon>Phaeophyceae</taxon>
        <taxon>Ectocarpales</taxon>
        <taxon>Ectocarpaceae</taxon>
        <taxon>Ectocarpus</taxon>
    </lineage>
</organism>
<feature type="transmembrane region" description="Helical" evidence="2">
    <location>
        <begin position="296"/>
        <end position="317"/>
    </location>
</feature>
<feature type="region of interest" description="Disordered" evidence="1">
    <location>
        <begin position="195"/>
        <end position="264"/>
    </location>
</feature>
<keyword evidence="4" id="KW-1185">Reference proteome</keyword>
<keyword evidence="2" id="KW-0472">Membrane</keyword>
<evidence type="ECO:0000256" key="1">
    <source>
        <dbReference type="SAM" id="MobiDB-lite"/>
    </source>
</evidence>
<gene>
    <name evidence="3" type="ORF">Esi_0048_0082</name>
</gene>
<keyword evidence="2" id="KW-0812">Transmembrane</keyword>